<protein>
    <recommendedName>
        <fullName evidence="6">HMG-Y-related protein A</fullName>
    </recommendedName>
    <alternativeName>
        <fullName evidence="7">High mobility group A protein</fullName>
    </alternativeName>
</protein>
<sequence length="215" mass="22884">MASDLPNASAADQHSSESQIQEQPAFSLPPYPQMIIEAIESLNDKNGSNKTTIAKHIESTQQTLPPSHSTLLGYHLNKMKSAGQLIMVKNNYMKPGSQSNAPPPKRGRGRPPKPKTQAESGVAETVVAAAVSADPPRSRGRPPKSRDPSEPPVQPKEKIASGSGRPRGRPPKKPRVDSETVATPAPEPAAQPNVERRGRGRPPKVKTTAVAPVGC</sequence>
<keyword evidence="2" id="KW-0677">Repeat</keyword>
<dbReference type="PANTHER" id="PTHR11467">
    <property type="entry name" value="HISTONE H1"/>
    <property type="match status" value="1"/>
</dbReference>
<evidence type="ECO:0000313" key="10">
    <source>
        <dbReference type="EMBL" id="CAA7033761.1"/>
    </source>
</evidence>
<dbReference type="GO" id="GO:0031492">
    <property type="term" value="F:nucleosomal DNA binding"/>
    <property type="evidence" value="ECO:0007669"/>
    <property type="project" value="TreeGrafter"/>
</dbReference>
<evidence type="ECO:0000256" key="3">
    <source>
        <dbReference type="ARBA" id="ARBA00022990"/>
    </source>
</evidence>
<dbReference type="SUPFAM" id="SSF46785">
    <property type="entry name" value="Winged helix' DNA-binding domain"/>
    <property type="match status" value="1"/>
</dbReference>
<feature type="domain" description="H15" evidence="9">
    <location>
        <begin position="27"/>
        <end position="96"/>
    </location>
</feature>
<accession>A0A6D2J1L1</accession>
<dbReference type="PRINTS" id="PR00930">
    <property type="entry name" value="HIGHMOBLTYIY"/>
</dbReference>
<dbReference type="Gene3D" id="1.10.10.10">
    <property type="entry name" value="Winged helix-like DNA-binding domain superfamily/Winged helix DNA-binding domain"/>
    <property type="match status" value="1"/>
</dbReference>
<evidence type="ECO:0000256" key="4">
    <source>
        <dbReference type="ARBA" id="ARBA00023125"/>
    </source>
</evidence>
<evidence type="ECO:0000256" key="1">
    <source>
        <dbReference type="ARBA" id="ARBA00004604"/>
    </source>
</evidence>
<evidence type="ECO:0000259" key="9">
    <source>
        <dbReference type="PROSITE" id="PS51504"/>
    </source>
</evidence>
<dbReference type="InterPro" id="IPR036388">
    <property type="entry name" value="WH-like_DNA-bd_sf"/>
</dbReference>
<dbReference type="GO" id="GO:0006355">
    <property type="term" value="P:regulation of DNA-templated transcription"/>
    <property type="evidence" value="ECO:0007669"/>
    <property type="project" value="InterPro"/>
</dbReference>
<keyword evidence="5" id="KW-0539">Nucleus</keyword>
<dbReference type="InterPro" id="IPR036390">
    <property type="entry name" value="WH_DNA-bd_sf"/>
</dbReference>
<dbReference type="GO" id="GO:0000786">
    <property type="term" value="C:nucleosome"/>
    <property type="evidence" value="ECO:0007669"/>
    <property type="project" value="InterPro"/>
</dbReference>
<dbReference type="InterPro" id="IPR005818">
    <property type="entry name" value="Histone_H1/H5_H15"/>
</dbReference>
<dbReference type="EMBL" id="CACVBM020001138">
    <property type="protein sequence ID" value="CAA7033761.1"/>
    <property type="molecule type" value="Genomic_DNA"/>
</dbReference>
<dbReference type="GO" id="GO:0030261">
    <property type="term" value="P:chromosome condensation"/>
    <property type="evidence" value="ECO:0007669"/>
    <property type="project" value="TreeGrafter"/>
</dbReference>
<dbReference type="InterPro" id="IPR000116">
    <property type="entry name" value="HMGA"/>
</dbReference>
<keyword evidence="4" id="KW-0238">DNA-binding</keyword>
<dbReference type="GO" id="GO:0045910">
    <property type="term" value="P:negative regulation of DNA recombination"/>
    <property type="evidence" value="ECO:0007669"/>
    <property type="project" value="TreeGrafter"/>
</dbReference>
<feature type="region of interest" description="Disordered" evidence="8">
    <location>
        <begin position="1"/>
        <end position="32"/>
    </location>
</feature>
<evidence type="ECO:0000256" key="8">
    <source>
        <dbReference type="SAM" id="MobiDB-lite"/>
    </source>
</evidence>
<name>A0A6D2J1L1_9BRAS</name>
<dbReference type="PANTHER" id="PTHR11467:SF103">
    <property type="entry name" value="HMG-Y-RELATED PROTEIN A"/>
    <property type="match status" value="1"/>
</dbReference>
<evidence type="ECO:0000256" key="5">
    <source>
        <dbReference type="ARBA" id="ARBA00023242"/>
    </source>
</evidence>
<dbReference type="InterPro" id="IPR017956">
    <property type="entry name" value="AT_hook_DNA-bd_motif"/>
</dbReference>
<dbReference type="GO" id="GO:0005730">
    <property type="term" value="C:nucleolus"/>
    <property type="evidence" value="ECO:0007669"/>
    <property type="project" value="UniProtKB-SubCell"/>
</dbReference>
<comment type="subcellular location">
    <subcellularLocation>
        <location evidence="1">Nucleus</location>
        <location evidence="1">Nucleolus</location>
    </subcellularLocation>
</comment>
<dbReference type="Pfam" id="PF00538">
    <property type="entry name" value="Linker_histone"/>
    <property type="match status" value="1"/>
</dbReference>
<gene>
    <name evidence="10" type="ORF">MERR_LOCUS20996</name>
</gene>
<comment type="caution">
    <text evidence="10">The sequence shown here is derived from an EMBL/GenBank/DDBJ whole genome shotgun (WGS) entry which is preliminary data.</text>
</comment>
<evidence type="ECO:0000313" key="11">
    <source>
        <dbReference type="Proteomes" id="UP000467841"/>
    </source>
</evidence>
<evidence type="ECO:0000256" key="6">
    <source>
        <dbReference type="ARBA" id="ARBA00068571"/>
    </source>
</evidence>
<dbReference type="Proteomes" id="UP000467841">
    <property type="component" value="Unassembled WGS sequence"/>
</dbReference>
<dbReference type="GO" id="GO:0003690">
    <property type="term" value="F:double-stranded DNA binding"/>
    <property type="evidence" value="ECO:0007669"/>
    <property type="project" value="TreeGrafter"/>
</dbReference>
<dbReference type="PRINTS" id="PR00929">
    <property type="entry name" value="ATHOOK"/>
</dbReference>
<dbReference type="PROSITE" id="PS51504">
    <property type="entry name" value="H15"/>
    <property type="match status" value="1"/>
</dbReference>
<feature type="compositionally biased region" description="Low complexity" evidence="8">
    <location>
        <begin position="182"/>
        <end position="192"/>
    </location>
</feature>
<evidence type="ECO:0000256" key="2">
    <source>
        <dbReference type="ARBA" id="ARBA00022737"/>
    </source>
</evidence>
<dbReference type="GO" id="GO:0006334">
    <property type="term" value="P:nucleosome assembly"/>
    <property type="evidence" value="ECO:0007669"/>
    <property type="project" value="InterPro"/>
</dbReference>
<dbReference type="SMART" id="SM00526">
    <property type="entry name" value="H15"/>
    <property type="match status" value="1"/>
</dbReference>
<evidence type="ECO:0000256" key="7">
    <source>
        <dbReference type="ARBA" id="ARBA00076335"/>
    </source>
</evidence>
<feature type="region of interest" description="Disordered" evidence="8">
    <location>
        <begin position="92"/>
        <end position="215"/>
    </location>
</feature>
<dbReference type="AlphaFoldDB" id="A0A6D2J1L1"/>
<reference evidence="10" key="1">
    <citation type="submission" date="2020-01" db="EMBL/GenBank/DDBJ databases">
        <authorList>
            <person name="Mishra B."/>
        </authorList>
    </citation>
    <scope>NUCLEOTIDE SEQUENCE [LARGE SCALE GENOMIC DNA]</scope>
</reference>
<keyword evidence="11" id="KW-1185">Reference proteome</keyword>
<keyword evidence="3" id="KW-0007">Acetylation</keyword>
<dbReference type="OrthoDB" id="1110759at2759"/>
<dbReference type="FunFam" id="1.10.10.10:FF:000537">
    <property type="entry name" value="HMG-Y-related protein A"/>
    <property type="match status" value="1"/>
</dbReference>
<proteinExistence type="predicted"/>
<feature type="compositionally biased region" description="Basic and acidic residues" evidence="8">
    <location>
        <begin position="144"/>
        <end position="159"/>
    </location>
</feature>
<dbReference type="SMART" id="SM00384">
    <property type="entry name" value="AT_hook"/>
    <property type="match status" value="4"/>
</dbReference>
<feature type="compositionally biased region" description="Low complexity" evidence="8">
    <location>
        <begin position="118"/>
        <end position="135"/>
    </location>
</feature>
<feature type="compositionally biased region" description="Polar residues" evidence="8">
    <location>
        <begin position="10"/>
        <end position="24"/>
    </location>
</feature>
<organism evidence="10 11">
    <name type="scientific">Microthlaspi erraticum</name>
    <dbReference type="NCBI Taxonomy" id="1685480"/>
    <lineage>
        <taxon>Eukaryota</taxon>
        <taxon>Viridiplantae</taxon>
        <taxon>Streptophyta</taxon>
        <taxon>Embryophyta</taxon>
        <taxon>Tracheophyta</taxon>
        <taxon>Spermatophyta</taxon>
        <taxon>Magnoliopsida</taxon>
        <taxon>eudicotyledons</taxon>
        <taxon>Gunneridae</taxon>
        <taxon>Pentapetalae</taxon>
        <taxon>rosids</taxon>
        <taxon>malvids</taxon>
        <taxon>Brassicales</taxon>
        <taxon>Brassicaceae</taxon>
        <taxon>Coluteocarpeae</taxon>
        <taxon>Microthlaspi</taxon>
    </lineage>
</organism>